<evidence type="ECO:0000313" key="1">
    <source>
        <dbReference type="EMBL" id="AEA42999.1"/>
    </source>
</evidence>
<dbReference type="EMBL" id="CP002542">
    <property type="protein sequence ID" value="AEA42999.1"/>
    <property type="molecule type" value="Genomic_DNA"/>
</dbReference>
<accession>F2I952</accession>
<dbReference type="KEGG" id="fte:Fluta_1000"/>
<reference evidence="2" key="2">
    <citation type="submission" date="2011-02" db="EMBL/GenBank/DDBJ databases">
        <title>The complete genome of Fluviicola taffensis DSM 16823.</title>
        <authorList>
            <consortium name="US DOE Joint Genome Institute (JGI-PGF)"/>
            <person name="Lucas S."/>
            <person name="Copeland A."/>
            <person name="Lapidus A."/>
            <person name="Bruce D."/>
            <person name="Goodwin L."/>
            <person name="Pitluck S."/>
            <person name="Kyrpides N."/>
            <person name="Mavromatis K."/>
            <person name="Ivanova N."/>
            <person name="Mikhailova N."/>
            <person name="Pagani I."/>
            <person name="Chertkov O."/>
            <person name="Detter J.C."/>
            <person name="Han C."/>
            <person name="Tapia R."/>
            <person name="Land M."/>
            <person name="Hauser L."/>
            <person name="Markowitz V."/>
            <person name="Cheng J.-F."/>
            <person name="Hugenholtz P."/>
            <person name="Woyke T."/>
            <person name="Wu D."/>
            <person name="Tindall B."/>
            <person name="Pomrenke H.G."/>
            <person name="Brambilla E."/>
            <person name="Klenk H.-P."/>
            <person name="Eisen J.A."/>
        </authorList>
    </citation>
    <scope>NUCLEOTIDE SEQUENCE [LARGE SCALE GENOMIC DNA]</scope>
    <source>
        <strain evidence="2">DSM 16823 / RW262 / RW262</strain>
    </source>
</reference>
<sequence precursor="true">MKLILLLFPLFLIGLYAESQASKEERLHYYLGK</sequence>
<reference evidence="1 2" key="1">
    <citation type="journal article" date="2011" name="Stand. Genomic Sci.">
        <title>Complete genome sequence of the gliding freshwater bacterium Fluviicola taffensis type strain (RW262).</title>
        <authorList>
            <person name="Woyke T."/>
            <person name="Chertkov O."/>
            <person name="Lapidus A."/>
            <person name="Nolan M."/>
            <person name="Lucas S."/>
            <person name="Del Rio T.G."/>
            <person name="Tice H."/>
            <person name="Cheng J.F."/>
            <person name="Tapia R."/>
            <person name="Han C."/>
            <person name="Goodwin L."/>
            <person name="Pitluck S."/>
            <person name="Liolios K."/>
            <person name="Pagani I."/>
            <person name="Ivanova N."/>
            <person name="Huntemann M."/>
            <person name="Mavromatis K."/>
            <person name="Mikhailova N."/>
            <person name="Pati A."/>
            <person name="Chen A."/>
            <person name="Palaniappan K."/>
            <person name="Land M."/>
            <person name="Hauser L."/>
            <person name="Brambilla E.M."/>
            <person name="Rohde M."/>
            <person name="Mwirichia R."/>
            <person name="Sikorski J."/>
            <person name="Tindall B.J."/>
            <person name="Goker M."/>
            <person name="Bristow J."/>
            <person name="Eisen J.A."/>
            <person name="Markowitz V."/>
            <person name="Hugenholtz P."/>
            <person name="Klenk H.P."/>
            <person name="Kyrpides N.C."/>
        </authorList>
    </citation>
    <scope>NUCLEOTIDE SEQUENCE [LARGE SCALE GENOMIC DNA]</scope>
    <source>
        <strain evidence="2">DSM 16823 / RW262 / RW262</strain>
    </source>
</reference>
<keyword evidence="2" id="KW-1185">Reference proteome</keyword>
<dbReference type="STRING" id="755732.Fluta_1000"/>
<gene>
    <name evidence="1" type="ordered locus">Fluta_1000</name>
</gene>
<dbReference type="HOGENOM" id="CLU_3381980_0_0_10"/>
<evidence type="ECO:0000313" key="2">
    <source>
        <dbReference type="Proteomes" id="UP000007463"/>
    </source>
</evidence>
<proteinExistence type="predicted"/>
<organism evidence="1 2">
    <name type="scientific">Fluviicola taffensis (strain DSM 16823 / NCIMB 13979 / RW262)</name>
    <dbReference type="NCBI Taxonomy" id="755732"/>
    <lineage>
        <taxon>Bacteria</taxon>
        <taxon>Pseudomonadati</taxon>
        <taxon>Bacteroidota</taxon>
        <taxon>Flavobacteriia</taxon>
        <taxon>Flavobacteriales</taxon>
        <taxon>Crocinitomicaceae</taxon>
        <taxon>Fluviicola</taxon>
    </lineage>
</organism>
<dbReference type="AlphaFoldDB" id="F2I952"/>
<protein>
    <submittedName>
        <fullName evidence="1">Uncharacterized protein</fullName>
    </submittedName>
</protein>
<name>F2I952_FLUTR</name>
<dbReference type="Proteomes" id="UP000007463">
    <property type="component" value="Chromosome"/>
</dbReference>